<comment type="similarity">
    <text evidence="1 4">Belongs to the bacterial histone-like protein family.</text>
</comment>
<dbReference type="InterPro" id="IPR020816">
    <property type="entry name" value="Histone-like_DNA-bd_CS"/>
</dbReference>
<keyword evidence="3" id="KW-0238">DNA-binding</keyword>
<dbReference type="Pfam" id="PF00216">
    <property type="entry name" value="Bac_DNA_binding"/>
    <property type="match status" value="1"/>
</dbReference>
<evidence type="ECO:0000313" key="6">
    <source>
        <dbReference type="Proteomes" id="UP000030652"/>
    </source>
</evidence>
<protein>
    <submittedName>
        <fullName evidence="5">DNA binding protein HU</fullName>
    </submittedName>
</protein>
<dbReference type="eggNOG" id="COG0776">
    <property type="taxonomic scope" value="Bacteria"/>
</dbReference>
<evidence type="ECO:0000256" key="1">
    <source>
        <dbReference type="ARBA" id="ARBA00010529"/>
    </source>
</evidence>
<dbReference type="AlphaFoldDB" id="A0A0B0EKE8"/>
<dbReference type="Gene3D" id="4.10.520.10">
    <property type="entry name" value="IHF-like DNA-binding proteins"/>
    <property type="match status" value="1"/>
</dbReference>
<dbReference type="GO" id="GO:0030527">
    <property type="term" value="F:structural constituent of chromatin"/>
    <property type="evidence" value="ECO:0007669"/>
    <property type="project" value="InterPro"/>
</dbReference>
<sequence>MNKQELVEAVAKELGTSKAGGERAVSAVLCGIAKGVKKDKNVQLIGFGTFSVKKRKARTARNPQTGEPIKVKASRTVGFKVGKKFKEMV</sequence>
<reference evidence="5 6" key="1">
    <citation type="submission" date="2014-10" db="EMBL/GenBank/DDBJ databases">
        <title>Draft genome of anammox bacterium scalindua brodae, obtained using differential coverage binning of sequence data from two enrichment reactors.</title>
        <authorList>
            <person name="Speth D.R."/>
            <person name="Russ L."/>
            <person name="Kartal B."/>
            <person name="Op den Camp H.J."/>
            <person name="Dutilh B.E."/>
            <person name="Jetten M.S."/>
        </authorList>
    </citation>
    <scope>NUCLEOTIDE SEQUENCE [LARGE SCALE GENOMIC DNA]</scope>
    <source>
        <strain evidence="5">RU1</strain>
    </source>
</reference>
<dbReference type="PRINTS" id="PR01727">
    <property type="entry name" value="DNABINDINGHU"/>
</dbReference>
<dbReference type="GO" id="GO:0030261">
    <property type="term" value="P:chromosome condensation"/>
    <property type="evidence" value="ECO:0007669"/>
    <property type="project" value="UniProtKB-KW"/>
</dbReference>
<organism evidence="5 6">
    <name type="scientific">Candidatus Scalindua brodae</name>
    <dbReference type="NCBI Taxonomy" id="237368"/>
    <lineage>
        <taxon>Bacteria</taxon>
        <taxon>Pseudomonadati</taxon>
        <taxon>Planctomycetota</taxon>
        <taxon>Candidatus Brocadiia</taxon>
        <taxon>Candidatus Brocadiales</taxon>
        <taxon>Candidatus Scalinduaceae</taxon>
        <taxon>Candidatus Scalindua</taxon>
    </lineage>
</organism>
<dbReference type="PANTHER" id="PTHR33175">
    <property type="entry name" value="DNA-BINDING PROTEIN HU"/>
    <property type="match status" value="1"/>
</dbReference>
<dbReference type="InterPro" id="IPR010992">
    <property type="entry name" value="IHF-like_DNA-bd_dom_sf"/>
</dbReference>
<proteinExistence type="inferred from homology"/>
<dbReference type="SUPFAM" id="SSF47729">
    <property type="entry name" value="IHF-like DNA-binding proteins"/>
    <property type="match status" value="1"/>
</dbReference>
<dbReference type="CDD" id="cd13831">
    <property type="entry name" value="HU"/>
    <property type="match status" value="1"/>
</dbReference>
<comment type="caution">
    <text evidence="5">The sequence shown here is derived from an EMBL/GenBank/DDBJ whole genome shotgun (WGS) entry which is preliminary data.</text>
</comment>
<keyword evidence="2" id="KW-0226">DNA condensation</keyword>
<dbReference type="InterPro" id="IPR000119">
    <property type="entry name" value="Hist_DNA-bd"/>
</dbReference>
<evidence type="ECO:0000256" key="3">
    <source>
        <dbReference type="ARBA" id="ARBA00023125"/>
    </source>
</evidence>
<evidence type="ECO:0000313" key="5">
    <source>
        <dbReference type="EMBL" id="KHE93527.1"/>
    </source>
</evidence>
<gene>
    <name evidence="5" type="primary">hup</name>
    <name evidence="5" type="ORF">SCABRO_00699</name>
</gene>
<evidence type="ECO:0000256" key="4">
    <source>
        <dbReference type="RuleBase" id="RU003939"/>
    </source>
</evidence>
<dbReference type="PANTHER" id="PTHR33175:SF3">
    <property type="entry name" value="DNA-BINDING PROTEIN HU-BETA"/>
    <property type="match status" value="1"/>
</dbReference>
<dbReference type="Proteomes" id="UP000030652">
    <property type="component" value="Unassembled WGS sequence"/>
</dbReference>
<dbReference type="PATRIC" id="fig|237368.3.peg.754"/>
<dbReference type="SMART" id="SM00411">
    <property type="entry name" value="BHL"/>
    <property type="match status" value="1"/>
</dbReference>
<dbReference type="EMBL" id="JRYO01000052">
    <property type="protein sequence ID" value="KHE93527.1"/>
    <property type="molecule type" value="Genomic_DNA"/>
</dbReference>
<evidence type="ECO:0000256" key="2">
    <source>
        <dbReference type="ARBA" id="ARBA00023067"/>
    </source>
</evidence>
<accession>A0A0B0EKE8</accession>
<dbReference type="PROSITE" id="PS00045">
    <property type="entry name" value="HISTONE_LIKE"/>
    <property type="match status" value="1"/>
</dbReference>
<name>A0A0B0EKE8_9BACT</name>
<dbReference type="GO" id="GO:0003677">
    <property type="term" value="F:DNA binding"/>
    <property type="evidence" value="ECO:0007669"/>
    <property type="project" value="UniProtKB-KW"/>
</dbReference>